<protein>
    <submittedName>
        <fullName evidence="2">Uncharacterized protein</fullName>
    </submittedName>
</protein>
<accession>S8APG3</accession>
<feature type="compositionally biased region" description="Low complexity" evidence="1">
    <location>
        <begin position="463"/>
        <end position="473"/>
    </location>
</feature>
<sequence>MDPNTGVQEVGDSSRQLQQQPSVSISLALPPNQASNNTSSLLTVPQDHNASLAPLKTPVKRIFDTYAFTPSKLIPRNQYTDQPSKSLWPPQPPKKCDFVPCFPELNEQYTAGQQDRPSLTKAQTTLGIDIESGFSRSVSQESRLTLATSFLSLKSIASDSTSESMNTEVENIKSNTGHPILKPSVRRQILRAKTLPIENHVTQRVSLVPSGIKLPSNWGKAVPPNPPPKPYQTRFCDGCHRNITLTKAQYICNDTECKKRLCHRCYSMWLDSKYKGHIADSQSLHKAHTAAEFRERCTRRILQDPIIPLEDKGKYIGEASSYEVGHPIKGPEKGTNHSVGRKDDPARTKFLNLKPFADFFGKREVEMGLLAAPATKYSNFTADAGPERFLKLPWAKVEPFDPVWGWDYALKKRGAAAAGRAEPALPQVDYQPPTSRPRPTTSPARTIVSSPSVTIETPRTRSETPTTISSLNL</sequence>
<evidence type="ECO:0000313" key="3">
    <source>
        <dbReference type="Proteomes" id="UP000015100"/>
    </source>
</evidence>
<comment type="caution">
    <text evidence="2">The sequence shown here is derived from an EMBL/GenBank/DDBJ whole genome shotgun (WGS) entry which is preliminary data.</text>
</comment>
<reference evidence="2 3" key="1">
    <citation type="journal article" date="2013" name="PLoS Genet.">
        <title>Genomic mechanisms accounting for the adaptation to parasitism in nematode-trapping fungi.</title>
        <authorList>
            <person name="Meerupati T."/>
            <person name="Andersson K.M."/>
            <person name="Friman E."/>
            <person name="Kumar D."/>
            <person name="Tunlid A."/>
            <person name="Ahren D."/>
        </authorList>
    </citation>
    <scope>NUCLEOTIDE SEQUENCE [LARGE SCALE GENOMIC DNA]</scope>
    <source>
        <strain evidence="2 3">CBS 200.50</strain>
    </source>
</reference>
<dbReference type="OMA" id="ICNDTEC"/>
<dbReference type="EMBL" id="AQGS01000032">
    <property type="protein sequence ID" value="EPS44825.1"/>
    <property type="molecule type" value="Genomic_DNA"/>
</dbReference>
<dbReference type="Proteomes" id="UP000015100">
    <property type="component" value="Unassembled WGS sequence"/>
</dbReference>
<reference evidence="3" key="2">
    <citation type="submission" date="2013-04" db="EMBL/GenBank/DDBJ databases">
        <title>Genomic mechanisms accounting for the adaptation to parasitism in nematode-trapping fungi.</title>
        <authorList>
            <person name="Ahren D.G."/>
        </authorList>
    </citation>
    <scope>NUCLEOTIDE SEQUENCE [LARGE SCALE GENOMIC DNA]</scope>
    <source>
        <strain evidence="3">CBS 200.50</strain>
    </source>
</reference>
<feature type="region of interest" description="Disordered" evidence="1">
    <location>
        <begin position="1"/>
        <end position="22"/>
    </location>
</feature>
<keyword evidence="3" id="KW-1185">Reference proteome</keyword>
<feature type="compositionally biased region" description="Low complexity" evidence="1">
    <location>
        <begin position="437"/>
        <end position="446"/>
    </location>
</feature>
<dbReference type="AlphaFoldDB" id="S8APG3"/>
<dbReference type="HOGENOM" id="CLU_576208_0_0_1"/>
<proteinExistence type="predicted"/>
<evidence type="ECO:0000313" key="2">
    <source>
        <dbReference type="EMBL" id="EPS44825.1"/>
    </source>
</evidence>
<gene>
    <name evidence="2" type="ORF">H072_1167</name>
</gene>
<evidence type="ECO:0000256" key="1">
    <source>
        <dbReference type="SAM" id="MobiDB-lite"/>
    </source>
</evidence>
<dbReference type="OrthoDB" id="5381301at2759"/>
<name>S8APG3_DACHA</name>
<organism evidence="2 3">
    <name type="scientific">Dactylellina haptotyla (strain CBS 200.50)</name>
    <name type="common">Nematode-trapping fungus</name>
    <name type="synonym">Monacrosporium haptotylum</name>
    <dbReference type="NCBI Taxonomy" id="1284197"/>
    <lineage>
        <taxon>Eukaryota</taxon>
        <taxon>Fungi</taxon>
        <taxon>Dikarya</taxon>
        <taxon>Ascomycota</taxon>
        <taxon>Pezizomycotina</taxon>
        <taxon>Orbiliomycetes</taxon>
        <taxon>Orbiliales</taxon>
        <taxon>Orbiliaceae</taxon>
        <taxon>Dactylellina</taxon>
    </lineage>
</organism>
<feature type="region of interest" description="Disordered" evidence="1">
    <location>
        <begin position="418"/>
        <end position="473"/>
    </location>
</feature>